<dbReference type="InterPro" id="IPR012902">
    <property type="entry name" value="N_methyl_site"/>
</dbReference>
<accession>A0A3B1DSC3</accession>
<dbReference type="SUPFAM" id="SSF54523">
    <property type="entry name" value="Pili subunits"/>
    <property type="match status" value="1"/>
</dbReference>
<organism evidence="1">
    <name type="scientific">hydrothermal vent metagenome</name>
    <dbReference type="NCBI Taxonomy" id="652676"/>
    <lineage>
        <taxon>unclassified sequences</taxon>
        <taxon>metagenomes</taxon>
        <taxon>ecological metagenomes</taxon>
    </lineage>
</organism>
<gene>
    <name evidence="1" type="ORF">MNBD_PLANCTO03-1593</name>
</gene>
<dbReference type="NCBIfam" id="TIGR02532">
    <property type="entry name" value="IV_pilin_GFxxxE"/>
    <property type="match status" value="1"/>
</dbReference>
<dbReference type="Gene3D" id="3.30.700.10">
    <property type="entry name" value="Glycoprotein, Type 4 Pilin"/>
    <property type="match status" value="1"/>
</dbReference>
<proteinExistence type="predicted"/>
<dbReference type="Pfam" id="PF07963">
    <property type="entry name" value="N_methyl"/>
    <property type="match status" value="1"/>
</dbReference>
<dbReference type="AlphaFoldDB" id="A0A3B1DSC3"/>
<evidence type="ECO:0008006" key="2">
    <source>
        <dbReference type="Google" id="ProtNLM"/>
    </source>
</evidence>
<protein>
    <recommendedName>
        <fullName evidence="2">Prepilin-type N-terminal cleavage/methylation domain-containing protein</fullName>
    </recommendedName>
</protein>
<evidence type="ECO:0000313" key="1">
    <source>
        <dbReference type="EMBL" id="VAX39783.1"/>
    </source>
</evidence>
<name>A0A3B1DSC3_9ZZZZ</name>
<reference evidence="1" key="1">
    <citation type="submission" date="2018-06" db="EMBL/GenBank/DDBJ databases">
        <authorList>
            <person name="Zhirakovskaya E."/>
        </authorList>
    </citation>
    <scope>NUCLEOTIDE SEQUENCE</scope>
</reference>
<dbReference type="InterPro" id="IPR045584">
    <property type="entry name" value="Pilin-like"/>
</dbReference>
<dbReference type="EMBL" id="UOGK01000285">
    <property type="protein sequence ID" value="VAX39783.1"/>
    <property type="molecule type" value="Genomic_DNA"/>
</dbReference>
<sequence>APRAAFSLIELLVVLAVLATILSLLLPALSRSMGMARQFKCQVSLRSIGFDFGVFADDTLHGDRGADERLSPRFKLETFQESQYGLDEFWRWGEMNNTYTFPDADQNDPMRCAEIDGFVTLRRGVPCRNNAITPTENVSYTFNGRLDRAPRGSSNRWMQVTLTPMSASEPMVPLAWDVDGRLAAKRGVSPVFSAPGLDATTGPFANDALWFPSFRHNGATNVLLTDQSVKSSTDPLGESSWRWDYLPR</sequence>
<feature type="non-terminal residue" evidence="1">
    <location>
        <position position="1"/>
    </location>
</feature>